<name>A0A385Q1C5_9FIRM</name>
<dbReference type="PANTHER" id="PTHR13504:SF38">
    <property type="entry name" value="FIDO DOMAIN-CONTAINING PROTEIN"/>
    <property type="match status" value="1"/>
</dbReference>
<reference evidence="1 2" key="1">
    <citation type="submission" date="2018-09" db="EMBL/GenBank/DDBJ databases">
        <title>Genome sequencing of Lachnoanaerobaculum umeaense DSM 23576.</title>
        <authorList>
            <person name="Kook J.-K."/>
            <person name="Park S.-N."/>
            <person name="Lim Y.K."/>
        </authorList>
    </citation>
    <scope>NUCLEOTIDE SEQUENCE [LARGE SCALE GENOMIC DNA]</scope>
    <source>
        <strain evidence="2">DSM 23576 \ CCUG 58757</strain>
    </source>
</reference>
<dbReference type="EMBL" id="CP032364">
    <property type="protein sequence ID" value="AYA99384.1"/>
    <property type="molecule type" value="Genomic_DNA"/>
</dbReference>
<keyword evidence="2" id="KW-1185">Reference proteome</keyword>
<dbReference type="Pfam" id="PF21247">
    <property type="entry name" value="Fic-like_C"/>
    <property type="match status" value="1"/>
</dbReference>
<dbReference type="KEGG" id="lua:D4A81_05245"/>
<dbReference type="Pfam" id="PF02661">
    <property type="entry name" value="Fic"/>
    <property type="match status" value="1"/>
</dbReference>
<proteinExistence type="predicted"/>
<dbReference type="Gene3D" id="1.10.3290.10">
    <property type="entry name" value="Fido-like domain"/>
    <property type="match status" value="1"/>
</dbReference>
<dbReference type="Proteomes" id="UP000265562">
    <property type="component" value="Chromosome"/>
</dbReference>
<organism evidence="1 2">
    <name type="scientific">Lachnoanaerobaculum umeaense</name>
    <dbReference type="NCBI Taxonomy" id="617123"/>
    <lineage>
        <taxon>Bacteria</taxon>
        <taxon>Bacillati</taxon>
        <taxon>Bacillota</taxon>
        <taxon>Clostridia</taxon>
        <taxon>Lachnospirales</taxon>
        <taxon>Lachnospiraceae</taxon>
        <taxon>Lachnoanaerobaculum</taxon>
    </lineage>
</organism>
<gene>
    <name evidence="1" type="ORF">D4A81_05245</name>
</gene>
<dbReference type="InterPro" id="IPR036597">
    <property type="entry name" value="Fido-like_dom_sf"/>
</dbReference>
<dbReference type="SUPFAM" id="SSF140931">
    <property type="entry name" value="Fic-like"/>
    <property type="match status" value="1"/>
</dbReference>
<accession>A0A385Q1C5</accession>
<protein>
    <submittedName>
        <fullName evidence="1">Fic family protein</fullName>
    </submittedName>
</protein>
<dbReference type="PANTHER" id="PTHR13504">
    <property type="entry name" value="FIDO DOMAIN-CONTAINING PROTEIN DDB_G0283145"/>
    <property type="match status" value="1"/>
</dbReference>
<dbReference type="InterPro" id="IPR003812">
    <property type="entry name" value="Fido"/>
</dbReference>
<dbReference type="RefSeq" id="WP_111524070.1">
    <property type="nucleotide sequence ID" value="NZ_CP032364.1"/>
</dbReference>
<dbReference type="InterPro" id="IPR049514">
    <property type="entry name" value="Fic-like_C"/>
</dbReference>
<dbReference type="InterPro" id="IPR040198">
    <property type="entry name" value="Fido_containing"/>
</dbReference>
<evidence type="ECO:0000313" key="1">
    <source>
        <dbReference type="EMBL" id="AYA99384.1"/>
    </source>
</evidence>
<sequence length="347" mass="40825">MREYRPIFNLSDKMIKLLTEISEEVGRVGVLFSPKVSEKFYKENMIKRIYFSLAIEDSKISLEQVRDIITGECFDHSDLRIVKNLYDVYDMLFRLNPYSISDLLFVHKILLVGFSTETAEFREDRIESDNSRSFENDMVPARFVPGAMRDVFDWYKTSELHPLIKSIIVYSEIEIIQPFAEGSGLISRIWLDLLLCNWKDTFSFLVVEEEIYKRIHEYKGLMYSFSRRKDINGFVEFILEIILNILRKIKVDEKLLEDKMNNVMKPKAPISNTQKEHSINENVFAKRLVDVLGDEILSTNEIMLRLGMNHKPTFRKNYLNPAIEMGMVEMTVPGKPRSKNQRYRKIS</sequence>
<evidence type="ECO:0000313" key="2">
    <source>
        <dbReference type="Proteomes" id="UP000265562"/>
    </source>
</evidence>
<dbReference type="AlphaFoldDB" id="A0A385Q1C5"/>
<dbReference type="OrthoDB" id="9813719at2"/>
<dbReference type="PROSITE" id="PS51459">
    <property type="entry name" value="FIDO"/>
    <property type="match status" value="1"/>
</dbReference>